<name>A0A6J6NZS4_9ZZZZ</name>
<evidence type="ECO:0000313" key="3">
    <source>
        <dbReference type="EMBL" id="CAB4842286.1"/>
    </source>
</evidence>
<evidence type="ECO:0000313" key="2">
    <source>
        <dbReference type="EMBL" id="CAB4692119.1"/>
    </source>
</evidence>
<keyword evidence="1" id="KW-1133">Transmembrane helix</keyword>
<dbReference type="PIRSF" id="PIRSF037395">
    <property type="entry name" value="UCP037395_ABCper"/>
    <property type="match status" value="1"/>
</dbReference>
<accession>A0A6J6NZS4</accession>
<protein>
    <submittedName>
        <fullName evidence="2">Unannotated protein</fullName>
    </submittedName>
</protein>
<keyword evidence="1" id="KW-0472">Membrane</keyword>
<sequence length="257" mass="27663">MNQRNFALLLVGTIGLGAFTWPLFISSASQVQNSGHWLFLLLLPLVLAVGISAISHDRIDVRAVALLGVLIAFATALRTIGAGQAGIEPIWLPILLGARVFGREFAFLLGTLSLFASALMTGGVGPWLPYQMLAGAAVAVGAASLPKCKGRREVFLLASYAVVASLAYGLFMDLQFWPWLGGDTSVAYVAGDSLTNNARHFFVFHASTGLAWDVPRAIFTAFLILTLGAPIMRALQRVNRRAAFITSERDFQRAEIL</sequence>
<dbReference type="EMBL" id="CAFBAA010000011">
    <property type="protein sequence ID" value="CAB4842286.1"/>
    <property type="molecule type" value="Genomic_DNA"/>
</dbReference>
<keyword evidence="1" id="KW-0812">Transmembrane</keyword>
<dbReference type="AlphaFoldDB" id="A0A6J6NZS4"/>
<evidence type="ECO:0000256" key="1">
    <source>
        <dbReference type="SAM" id="Phobius"/>
    </source>
</evidence>
<feature type="transmembrane region" description="Helical" evidence="1">
    <location>
        <begin position="154"/>
        <end position="171"/>
    </location>
</feature>
<dbReference type="Gene3D" id="1.10.1760.20">
    <property type="match status" value="1"/>
</dbReference>
<feature type="transmembrane region" description="Helical" evidence="1">
    <location>
        <begin position="37"/>
        <end position="55"/>
    </location>
</feature>
<feature type="transmembrane region" description="Helical" evidence="1">
    <location>
        <begin position="217"/>
        <end position="235"/>
    </location>
</feature>
<gene>
    <name evidence="2" type="ORF">UFOPK2423_00646</name>
    <name evidence="3" type="ORF">UFOPK3266_00591</name>
</gene>
<feature type="transmembrane region" description="Helical" evidence="1">
    <location>
        <begin position="6"/>
        <end position="25"/>
    </location>
</feature>
<feature type="transmembrane region" description="Helical" evidence="1">
    <location>
        <begin position="101"/>
        <end position="121"/>
    </location>
</feature>
<dbReference type="EMBL" id="CAEZXN010000011">
    <property type="protein sequence ID" value="CAB4692119.1"/>
    <property type="molecule type" value="Genomic_DNA"/>
</dbReference>
<organism evidence="2">
    <name type="scientific">freshwater metagenome</name>
    <dbReference type="NCBI Taxonomy" id="449393"/>
    <lineage>
        <taxon>unclassified sequences</taxon>
        <taxon>metagenomes</taxon>
        <taxon>ecological metagenomes</taxon>
    </lineage>
</organism>
<reference evidence="2" key="1">
    <citation type="submission" date="2020-05" db="EMBL/GenBank/DDBJ databases">
        <authorList>
            <person name="Chiriac C."/>
            <person name="Salcher M."/>
            <person name="Ghai R."/>
            <person name="Kavagutti S V."/>
        </authorList>
    </citation>
    <scope>NUCLEOTIDE SEQUENCE</scope>
</reference>
<dbReference type="InterPro" id="IPR017196">
    <property type="entry name" value="ECF_substrate-spec_UCP037395"/>
</dbReference>
<proteinExistence type="predicted"/>
<feature type="transmembrane region" description="Helical" evidence="1">
    <location>
        <begin position="61"/>
        <end position="80"/>
    </location>
</feature>